<evidence type="ECO:0000313" key="11">
    <source>
        <dbReference type="Proteomes" id="UP000076925"/>
    </source>
</evidence>
<dbReference type="GO" id="GO:0004345">
    <property type="term" value="F:glucose-6-phosphate dehydrogenase activity"/>
    <property type="evidence" value="ECO:0007669"/>
    <property type="project" value="UniProtKB-UniRule"/>
</dbReference>
<feature type="binding site" evidence="7">
    <location>
        <begin position="95"/>
        <end position="96"/>
    </location>
    <ligand>
        <name>NADP(+)</name>
        <dbReference type="ChEBI" id="CHEBI:58349"/>
    </ligand>
</feature>
<keyword evidence="11" id="KW-1185">Reference proteome</keyword>
<keyword evidence="6 7" id="KW-0119">Carbohydrate metabolism</keyword>
<dbReference type="SUPFAM" id="SSF55347">
    <property type="entry name" value="Glyceraldehyde-3-phosphate dehydrogenase-like, C-terminal domain"/>
    <property type="match status" value="1"/>
</dbReference>
<evidence type="ECO:0000256" key="6">
    <source>
        <dbReference type="ARBA" id="ARBA00023277"/>
    </source>
</evidence>
<dbReference type="GO" id="GO:0006006">
    <property type="term" value="P:glucose metabolic process"/>
    <property type="evidence" value="ECO:0007669"/>
    <property type="project" value="UniProtKB-KW"/>
</dbReference>
<dbReference type="Proteomes" id="UP000076925">
    <property type="component" value="Unassembled WGS sequence"/>
</dbReference>
<protein>
    <recommendedName>
        <fullName evidence="7">Glucose-6-phosphate 1-dehydrogenase</fullName>
        <shortName evidence="7">G6PD</shortName>
        <ecNumber evidence="7">1.1.1.49</ecNumber>
    </recommendedName>
</protein>
<evidence type="ECO:0000256" key="5">
    <source>
        <dbReference type="ARBA" id="ARBA00023002"/>
    </source>
</evidence>
<dbReference type="Gene3D" id="3.40.50.720">
    <property type="entry name" value="NAD(P)-binding Rossmann-like Domain"/>
    <property type="match status" value="1"/>
</dbReference>
<comment type="catalytic activity">
    <reaction evidence="7">
        <text>D-glucose 6-phosphate + NADP(+) = 6-phospho-D-glucono-1,5-lactone + NADPH + H(+)</text>
        <dbReference type="Rhea" id="RHEA:15841"/>
        <dbReference type="ChEBI" id="CHEBI:15378"/>
        <dbReference type="ChEBI" id="CHEBI:57783"/>
        <dbReference type="ChEBI" id="CHEBI:57955"/>
        <dbReference type="ChEBI" id="CHEBI:58349"/>
        <dbReference type="ChEBI" id="CHEBI:61548"/>
        <dbReference type="EC" id="1.1.1.49"/>
    </reaction>
</comment>
<evidence type="ECO:0000256" key="4">
    <source>
        <dbReference type="ARBA" id="ARBA00022857"/>
    </source>
</evidence>
<comment type="caution">
    <text evidence="7">Lacks conserved residue(s) required for the propagation of feature annotation.</text>
</comment>
<feature type="domain" description="Glucose-6-phosphate dehydrogenase NAD-binding" evidence="8">
    <location>
        <begin position="16"/>
        <end position="199"/>
    </location>
</feature>
<name>A0A139X8I1_9CYAN</name>
<reference evidence="10 11" key="1">
    <citation type="journal article" date="2013" name="Genome Biol. Evol.">
        <title>Genomes of Stigonematalean cyanobacteria (subsection V) and the evolution of oxygenic photosynthesis from prokaryotes to plastids.</title>
        <authorList>
            <person name="Dagan T."/>
            <person name="Roettger M."/>
            <person name="Stucken K."/>
            <person name="Landan G."/>
            <person name="Koch R."/>
            <person name="Major P."/>
            <person name="Gould S.B."/>
            <person name="Goremykin V.V."/>
            <person name="Rippka R."/>
            <person name="Tandeau de Marsac N."/>
            <person name="Gugger M."/>
            <person name="Lockhart P.J."/>
            <person name="Allen J.F."/>
            <person name="Brune I."/>
            <person name="Maus I."/>
            <person name="Puhler A."/>
            <person name="Martin W.F."/>
        </authorList>
    </citation>
    <scope>NUCLEOTIDE SEQUENCE [LARGE SCALE GENOMIC DNA]</scope>
    <source>
        <strain evidence="10 11">PCC 7110</strain>
    </source>
</reference>
<dbReference type="InterPro" id="IPR036291">
    <property type="entry name" value="NAD(P)-bd_dom_sf"/>
</dbReference>
<evidence type="ECO:0000256" key="1">
    <source>
        <dbReference type="ARBA" id="ARBA00004937"/>
    </source>
</evidence>
<dbReference type="PIRSF" id="PIRSF000110">
    <property type="entry name" value="G6PD"/>
    <property type="match status" value="1"/>
</dbReference>
<dbReference type="PRINTS" id="PR00079">
    <property type="entry name" value="G6PDHDRGNASE"/>
</dbReference>
<dbReference type="GO" id="GO:0005829">
    <property type="term" value="C:cytosol"/>
    <property type="evidence" value="ECO:0007669"/>
    <property type="project" value="TreeGrafter"/>
</dbReference>
<dbReference type="Pfam" id="PF00479">
    <property type="entry name" value="G6PD_N"/>
    <property type="match status" value="1"/>
</dbReference>
<evidence type="ECO:0000256" key="7">
    <source>
        <dbReference type="HAMAP-Rule" id="MF_00966"/>
    </source>
</evidence>
<dbReference type="AlphaFoldDB" id="A0A139X8I1"/>
<dbReference type="RefSeq" id="WP_066613008.1">
    <property type="nucleotide sequence ID" value="NZ_KQ976354.1"/>
</dbReference>
<evidence type="ECO:0000256" key="2">
    <source>
        <dbReference type="ARBA" id="ARBA00009975"/>
    </source>
</evidence>
<feature type="active site" description="Proton acceptor" evidence="7">
    <location>
        <position position="252"/>
    </location>
</feature>
<keyword evidence="4 7" id="KW-0521">NADP</keyword>
<feature type="binding site" evidence="7">
    <location>
        <position position="160"/>
    </location>
    <ligand>
        <name>NADP(+)</name>
        <dbReference type="ChEBI" id="CHEBI:58349"/>
    </ligand>
</feature>
<evidence type="ECO:0000256" key="3">
    <source>
        <dbReference type="ARBA" id="ARBA00022526"/>
    </source>
</evidence>
<dbReference type="InterPro" id="IPR022675">
    <property type="entry name" value="G6P_DH_C"/>
</dbReference>
<dbReference type="InterPro" id="IPR019796">
    <property type="entry name" value="G6P_DH_AS"/>
</dbReference>
<dbReference type="HAMAP" id="MF_00966">
    <property type="entry name" value="G6PD"/>
    <property type="match status" value="1"/>
</dbReference>
<comment type="caution">
    <text evidence="10">The sequence shown here is derived from an EMBL/GenBank/DDBJ whole genome shotgun (WGS) entry which is preliminary data.</text>
</comment>
<comment type="similarity">
    <text evidence="2 7">Belongs to the glucose-6-phosphate dehydrogenase family.</text>
</comment>
<comment type="function">
    <text evidence="7">Catalyzes the oxidation of glucose 6-phosphate to 6-phosphogluconolactone.</text>
</comment>
<dbReference type="EC" id="1.1.1.49" evidence="7"/>
<dbReference type="OrthoDB" id="9802739at2"/>
<organism evidence="10 11">
    <name type="scientific">Scytonema hofmannii PCC 7110</name>
    <dbReference type="NCBI Taxonomy" id="128403"/>
    <lineage>
        <taxon>Bacteria</taxon>
        <taxon>Bacillati</taxon>
        <taxon>Cyanobacteriota</taxon>
        <taxon>Cyanophyceae</taxon>
        <taxon>Nostocales</taxon>
        <taxon>Scytonemataceae</taxon>
        <taxon>Scytonema</taxon>
    </lineage>
</organism>
<sequence>MTDERLDRRGDPCVMVIFGAAGDLTKRKLIPALYNLAQSNLLPKEFAVVGVAPAPKSSDDFRQKMSREIHEFATTSVDTHLWDSFGKRLYYLSGDFQDPSTYEQLQDLLATVDQECGTRGNYLYYLATAPNFFNDIMWQLGTAGLAREEEGTWRRVIIEKPFGHDFDSARALNKNISTVLKESQIYRIDHYLGKETVQNILVFRFGNGLFEPVWNRRYIDHVQITVAESVGVEGRGGYYEGAGALRDMVQNHMFQLLALMAMEPPLSFEADAVRDEKSKLLRAIQPLSPEEVLTQTVRGQYGAGTVKGLSVPAYRVEPRVAPDSGTETFVALKLMLDNWRWAGVPFYLRTGKALPSRVTEIAIQFKHVPFLLFRQTPVEQLTPNFLVLRIQPNEGISLQFGAKVPGPSVRMGAVKMDFEYADYFGTQPSTGYETLLYDCMIGDATLFQRADNVELGWSVVTPILDVWKALPPRSFPNYAAGTWGPKEALDLLERDGRQWRRIDP</sequence>
<dbReference type="InterPro" id="IPR022674">
    <property type="entry name" value="G6P_DH_NAD-bd"/>
</dbReference>
<dbReference type="UniPathway" id="UPA00115">
    <property type="reaction ID" value="UER00408"/>
</dbReference>
<dbReference type="GO" id="GO:0050661">
    <property type="term" value="F:NADP binding"/>
    <property type="evidence" value="ECO:0007669"/>
    <property type="project" value="UniProtKB-UniRule"/>
</dbReference>
<dbReference type="STRING" id="128403.WA1_25100"/>
<dbReference type="PANTHER" id="PTHR23429:SF0">
    <property type="entry name" value="GLUCOSE-6-PHOSPHATE 1-DEHYDROGENASE"/>
    <property type="match status" value="1"/>
</dbReference>
<comment type="pathway">
    <text evidence="1 7">Carbohydrate degradation; pentose phosphate pathway; D-ribulose 5-phosphate from D-glucose 6-phosphate (oxidative stage): step 1/3.</text>
</comment>
<keyword evidence="5 7" id="KW-0560">Oxidoreductase</keyword>
<dbReference type="InterPro" id="IPR001282">
    <property type="entry name" value="G6P_DH"/>
</dbReference>
<accession>A0A139X8I1</accession>
<evidence type="ECO:0000259" key="9">
    <source>
        <dbReference type="Pfam" id="PF02781"/>
    </source>
</evidence>
<evidence type="ECO:0000313" key="10">
    <source>
        <dbReference type="EMBL" id="KYC40986.1"/>
    </source>
</evidence>
<dbReference type="NCBIfam" id="TIGR00871">
    <property type="entry name" value="zwf"/>
    <property type="match status" value="1"/>
</dbReference>
<dbReference type="EMBL" id="ANNX02000026">
    <property type="protein sequence ID" value="KYC40986.1"/>
    <property type="molecule type" value="Genomic_DNA"/>
</dbReference>
<dbReference type="Pfam" id="PF02781">
    <property type="entry name" value="G6PD_C"/>
    <property type="match status" value="1"/>
</dbReference>
<dbReference type="Gene3D" id="3.30.360.10">
    <property type="entry name" value="Dihydrodipicolinate Reductase, domain 2"/>
    <property type="match status" value="1"/>
</dbReference>
<dbReference type="GO" id="GO:0009051">
    <property type="term" value="P:pentose-phosphate shunt, oxidative branch"/>
    <property type="evidence" value="ECO:0007669"/>
    <property type="project" value="TreeGrafter"/>
</dbReference>
<feature type="binding site" evidence="7">
    <location>
        <position position="190"/>
    </location>
    <ligand>
        <name>substrate</name>
    </ligand>
</feature>
<dbReference type="SUPFAM" id="SSF51735">
    <property type="entry name" value="NAD(P)-binding Rossmann-fold domains"/>
    <property type="match status" value="1"/>
</dbReference>
<feature type="domain" description="Glucose-6-phosphate dehydrogenase C-terminal" evidence="9">
    <location>
        <begin position="201"/>
        <end position="500"/>
    </location>
</feature>
<dbReference type="PANTHER" id="PTHR23429">
    <property type="entry name" value="GLUCOSE-6-PHOSPHATE 1-DEHYDROGENASE G6PD"/>
    <property type="match status" value="1"/>
</dbReference>
<evidence type="ECO:0000259" key="8">
    <source>
        <dbReference type="Pfam" id="PF00479"/>
    </source>
</evidence>
<feature type="binding site" evidence="7">
    <location>
        <position position="247"/>
    </location>
    <ligand>
        <name>substrate</name>
    </ligand>
</feature>
<proteinExistence type="inferred from homology"/>
<feature type="binding site" evidence="7">
    <location>
        <position position="352"/>
    </location>
    <ligand>
        <name>substrate</name>
    </ligand>
</feature>
<feature type="binding site" evidence="7">
    <location>
        <position position="228"/>
    </location>
    <ligand>
        <name>substrate</name>
    </ligand>
</feature>
<dbReference type="PROSITE" id="PS00069">
    <property type="entry name" value="G6P_DEHYDROGENASE"/>
    <property type="match status" value="1"/>
</dbReference>
<gene>
    <name evidence="7" type="primary">zwf</name>
    <name evidence="10" type="ORF">WA1_25100</name>
</gene>
<feature type="binding site" evidence="7">
    <location>
        <position position="194"/>
    </location>
    <ligand>
        <name>substrate</name>
    </ligand>
</feature>
<keyword evidence="3 7" id="KW-0313">Glucose metabolism</keyword>
<dbReference type="NCBIfam" id="NF009492">
    <property type="entry name" value="PRK12853.1-3"/>
    <property type="match status" value="1"/>
</dbReference>